<reference evidence="1" key="1">
    <citation type="submission" date="2021-06" db="EMBL/GenBank/DDBJ databases">
        <authorList>
            <person name="Kallberg Y."/>
            <person name="Tangrot J."/>
            <person name="Rosling A."/>
        </authorList>
    </citation>
    <scope>NUCLEOTIDE SEQUENCE</scope>
    <source>
        <strain evidence="1">AU212A</strain>
    </source>
</reference>
<evidence type="ECO:0000313" key="1">
    <source>
        <dbReference type="EMBL" id="CAG8477361.1"/>
    </source>
</evidence>
<dbReference type="EMBL" id="CAJVPM010001963">
    <property type="protein sequence ID" value="CAG8477361.1"/>
    <property type="molecule type" value="Genomic_DNA"/>
</dbReference>
<feature type="non-terminal residue" evidence="1">
    <location>
        <position position="139"/>
    </location>
</feature>
<accession>A0ACA9KJH4</accession>
<gene>
    <name evidence="1" type="ORF">SCALOS_LOCUS2283</name>
</gene>
<name>A0ACA9KJH4_9GLOM</name>
<evidence type="ECO:0000313" key="2">
    <source>
        <dbReference type="Proteomes" id="UP000789860"/>
    </source>
</evidence>
<comment type="caution">
    <text evidence="1">The sequence shown here is derived from an EMBL/GenBank/DDBJ whole genome shotgun (WGS) entry which is preliminary data.</text>
</comment>
<dbReference type="Proteomes" id="UP000789860">
    <property type="component" value="Unassembled WGS sequence"/>
</dbReference>
<proteinExistence type="predicted"/>
<organism evidence="1 2">
    <name type="scientific">Scutellospora calospora</name>
    <dbReference type="NCBI Taxonomy" id="85575"/>
    <lineage>
        <taxon>Eukaryota</taxon>
        <taxon>Fungi</taxon>
        <taxon>Fungi incertae sedis</taxon>
        <taxon>Mucoromycota</taxon>
        <taxon>Glomeromycotina</taxon>
        <taxon>Glomeromycetes</taxon>
        <taxon>Diversisporales</taxon>
        <taxon>Gigasporaceae</taxon>
        <taxon>Scutellospora</taxon>
    </lineage>
</organism>
<protein>
    <submittedName>
        <fullName evidence="1">6048_t:CDS:1</fullName>
    </submittedName>
</protein>
<sequence length="139" mass="16239">MSSTTIANAIKERGKINVREKVIHLSPLYIPPARKEDVEGPVLKVIQYKYEFNLDWYLLTFKDQLNRPQWQQYRNLVGCDKLITDFWGREEAGASPMDGPFGSSKFLRLMPNNDRNNDNVYLKDLKMSEERNDAITQIQ</sequence>
<keyword evidence="2" id="KW-1185">Reference proteome</keyword>